<reference evidence="2" key="1">
    <citation type="submission" date="2024-07" db="EMBL/GenBank/DDBJ databases">
        <authorList>
            <person name="Yu S.T."/>
        </authorList>
    </citation>
    <scope>NUCLEOTIDE SEQUENCE</scope>
    <source>
        <strain evidence="2">R41</strain>
    </source>
</reference>
<accession>A0AB39RW13</accession>
<name>A0AB39RW13_9ACTN</name>
<organism evidence="2">
    <name type="scientific">Streptomyces sp. R41</name>
    <dbReference type="NCBI Taxonomy" id="3238632"/>
    <lineage>
        <taxon>Bacteria</taxon>
        <taxon>Bacillati</taxon>
        <taxon>Actinomycetota</taxon>
        <taxon>Actinomycetes</taxon>
        <taxon>Kitasatosporales</taxon>
        <taxon>Streptomycetaceae</taxon>
        <taxon>Streptomyces</taxon>
    </lineage>
</organism>
<dbReference type="Pfam" id="PF04149">
    <property type="entry name" value="DUF397"/>
    <property type="match status" value="1"/>
</dbReference>
<proteinExistence type="predicted"/>
<dbReference type="InterPro" id="IPR007278">
    <property type="entry name" value="DUF397"/>
</dbReference>
<dbReference type="RefSeq" id="WP_369251234.1">
    <property type="nucleotide sequence ID" value="NZ_CP163443.1"/>
</dbReference>
<feature type="domain" description="DUF397" evidence="1">
    <location>
        <begin position="21"/>
        <end position="72"/>
    </location>
</feature>
<evidence type="ECO:0000259" key="1">
    <source>
        <dbReference type="Pfam" id="PF04149"/>
    </source>
</evidence>
<dbReference type="EMBL" id="CP163443">
    <property type="protein sequence ID" value="XDQ58177.1"/>
    <property type="molecule type" value="Genomic_DNA"/>
</dbReference>
<gene>
    <name evidence="2" type="ORF">AB5J53_44315</name>
</gene>
<dbReference type="AlphaFoldDB" id="A0AB39RW13"/>
<evidence type="ECO:0000313" key="2">
    <source>
        <dbReference type="EMBL" id="XDQ58177.1"/>
    </source>
</evidence>
<protein>
    <submittedName>
        <fullName evidence="2">DUF397 domain-containing protein</fullName>
    </submittedName>
</protein>
<sequence>MNTSRTTVPRNAPHDVDLAIAGWRKRSCSGGANDCVEISELGGHVAMRDSKDVELRLLMFSRAAAAALINWVACGVL</sequence>